<dbReference type="InterPro" id="IPR018392">
    <property type="entry name" value="LysM"/>
</dbReference>
<proteinExistence type="predicted"/>
<evidence type="ECO:0000256" key="2">
    <source>
        <dbReference type="SAM" id="SignalP"/>
    </source>
</evidence>
<keyword evidence="1" id="KW-1133">Transmembrane helix</keyword>
<dbReference type="EMBL" id="MGIR01000008">
    <property type="protein sequence ID" value="OGM90771.1"/>
    <property type="molecule type" value="Genomic_DNA"/>
</dbReference>
<accession>A0A1F8DQ64</accession>
<protein>
    <recommendedName>
        <fullName evidence="3">LysM domain-containing protein</fullName>
    </recommendedName>
</protein>
<feature type="transmembrane region" description="Helical" evidence="1">
    <location>
        <begin position="212"/>
        <end position="234"/>
    </location>
</feature>
<feature type="chain" id="PRO_5009535171" description="LysM domain-containing protein" evidence="2">
    <location>
        <begin position="20"/>
        <end position="326"/>
    </location>
</feature>
<reference evidence="4 5" key="1">
    <citation type="journal article" date="2016" name="Nat. Commun.">
        <title>Thousands of microbial genomes shed light on interconnected biogeochemical processes in an aquifer system.</title>
        <authorList>
            <person name="Anantharaman K."/>
            <person name="Brown C.T."/>
            <person name="Hug L.A."/>
            <person name="Sharon I."/>
            <person name="Castelle C.J."/>
            <person name="Probst A.J."/>
            <person name="Thomas B.C."/>
            <person name="Singh A."/>
            <person name="Wilkins M.J."/>
            <person name="Karaoz U."/>
            <person name="Brodie E.L."/>
            <person name="Williams K.H."/>
            <person name="Hubbard S.S."/>
            <person name="Banfield J.F."/>
        </authorList>
    </citation>
    <scope>NUCLEOTIDE SEQUENCE [LARGE SCALE GENOMIC DNA]</scope>
</reference>
<dbReference type="InterPro" id="IPR036779">
    <property type="entry name" value="LysM_dom_sf"/>
</dbReference>
<evidence type="ECO:0000313" key="5">
    <source>
        <dbReference type="Proteomes" id="UP000178946"/>
    </source>
</evidence>
<name>A0A1F8DQ64_9BACT</name>
<dbReference type="STRING" id="1802557.A3A20_03060"/>
<dbReference type="Gene3D" id="3.10.350.10">
    <property type="entry name" value="LysM domain"/>
    <property type="match status" value="1"/>
</dbReference>
<sequence>MKKILAALFFGLIFADFSAATSFVEGIVVGIPSVIAEETGKGAENENKEITLEETIKQLVRDPAVFSRVIEADEEKRQGAPYALATKKVTAVTSKMRLMEYVIPEGLNLTLIAKRLNTTQEIIMELNRDNPAIKSRDLILAGYKIYVPAYPEAEVQKAEVELIEHVADMYYYADKEIRAADDEMKTALQESALAKKKLVETKKQLEFVKDELNYFSVVVMGLTFLTFVLLVLLLSRKEKKKEKVCAPQSPLTQEKLMDVLENAPIRAILNILNTPAVGGGRIPKNLKKLPEYIEELRKTTSNEEVELILNRSLKDLPGYNRPALLV</sequence>
<feature type="domain" description="LysM" evidence="3">
    <location>
        <begin position="99"/>
        <end position="147"/>
    </location>
</feature>
<organism evidence="4 5">
    <name type="scientific">Candidatus Wolfebacteria bacterium RIFCSPLOWO2_01_FULL_45_19</name>
    <dbReference type="NCBI Taxonomy" id="1802557"/>
    <lineage>
        <taxon>Bacteria</taxon>
        <taxon>Candidatus Wolfeibacteriota</taxon>
    </lineage>
</organism>
<feature type="signal peptide" evidence="2">
    <location>
        <begin position="1"/>
        <end position="19"/>
    </location>
</feature>
<keyword evidence="1" id="KW-0472">Membrane</keyword>
<dbReference type="AlphaFoldDB" id="A0A1F8DQ64"/>
<evidence type="ECO:0000313" key="4">
    <source>
        <dbReference type="EMBL" id="OGM90771.1"/>
    </source>
</evidence>
<evidence type="ECO:0000259" key="3">
    <source>
        <dbReference type="PROSITE" id="PS51782"/>
    </source>
</evidence>
<dbReference type="Proteomes" id="UP000178946">
    <property type="component" value="Unassembled WGS sequence"/>
</dbReference>
<dbReference type="PROSITE" id="PS51782">
    <property type="entry name" value="LYSM"/>
    <property type="match status" value="1"/>
</dbReference>
<gene>
    <name evidence="4" type="ORF">A3A20_03060</name>
</gene>
<keyword evidence="2" id="KW-0732">Signal</keyword>
<evidence type="ECO:0000256" key="1">
    <source>
        <dbReference type="SAM" id="Phobius"/>
    </source>
</evidence>
<comment type="caution">
    <text evidence="4">The sequence shown here is derived from an EMBL/GenBank/DDBJ whole genome shotgun (WGS) entry which is preliminary data.</text>
</comment>
<keyword evidence="1" id="KW-0812">Transmembrane</keyword>